<evidence type="ECO:0000256" key="11">
    <source>
        <dbReference type="PIRSR" id="PIRSR000706-1"/>
    </source>
</evidence>
<evidence type="ECO:0000256" key="1">
    <source>
        <dbReference type="ARBA" id="ARBA00006219"/>
    </source>
</evidence>
<dbReference type="EMBL" id="PIQN01000019">
    <property type="protein sequence ID" value="PKA41353.1"/>
    <property type="molecule type" value="Genomic_DNA"/>
</dbReference>
<dbReference type="AlphaFoldDB" id="A0A2N0D5H1"/>
<feature type="binding site" evidence="12">
    <location>
        <position position="191"/>
    </location>
    <ligand>
        <name>Mg(2+)</name>
        <dbReference type="ChEBI" id="CHEBI:18420"/>
    </ligand>
</feature>
<dbReference type="Proteomes" id="UP001060123">
    <property type="component" value="Chromosome"/>
</dbReference>
<evidence type="ECO:0000256" key="9">
    <source>
        <dbReference type="ARBA" id="ARBA00048925"/>
    </source>
</evidence>
<evidence type="ECO:0000256" key="5">
    <source>
        <dbReference type="ARBA" id="ARBA00022741"/>
    </source>
</evidence>
<evidence type="ECO:0000313" key="16">
    <source>
        <dbReference type="Proteomes" id="UP000232164"/>
    </source>
</evidence>
<dbReference type="Gene3D" id="3.90.1200.10">
    <property type="match status" value="1"/>
</dbReference>
<feature type="domain" description="Aminoglycoside phosphotransferase" evidence="13">
    <location>
        <begin position="20"/>
        <end position="245"/>
    </location>
</feature>
<dbReference type="EC" id="2.7.1.95" evidence="2"/>
<accession>A0A2N0D5H1</accession>
<organism evidence="14 16">
    <name type="scientific">Rhizobium sullae</name>
    <name type="common">Rhizobium hedysari</name>
    <dbReference type="NCBI Taxonomy" id="50338"/>
    <lineage>
        <taxon>Bacteria</taxon>
        <taxon>Pseudomonadati</taxon>
        <taxon>Pseudomonadota</taxon>
        <taxon>Alphaproteobacteria</taxon>
        <taxon>Hyphomicrobiales</taxon>
        <taxon>Rhizobiaceae</taxon>
        <taxon>Rhizobium/Agrobacterium group</taxon>
        <taxon>Rhizobium</taxon>
    </lineage>
</organism>
<dbReference type="RefSeq" id="WP_051336470.1">
    <property type="nucleotide sequence ID" value="NZ_CP104143.1"/>
</dbReference>
<feature type="active site" description="Proton acceptor" evidence="11">
    <location>
        <position position="186"/>
    </location>
</feature>
<dbReference type="CDD" id="cd05150">
    <property type="entry name" value="APH"/>
    <property type="match status" value="1"/>
</dbReference>
<evidence type="ECO:0000313" key="14">
    <source>
        <dbReference type="EMBL" id="PKA41353.1"/>
    </source>
</evidence>
<evidence type="ECO:0000256" key="8">
    <source>
        <dbReference type="ARBA" id="ARBA00023251"/>
    </source>
</evidence>
<keyword evidence="12" id="KW-0460">Magnesium</keyword>
<evidence type="ECO:0000256" key="3">
    <source>
        <dbReference type="ARBA" id="ARBA00017903"/>
    </source>
</evidence>
<dbReference type="NCBIfam" id="NF033068">
    <property type="entry name" value="APH_3p"/>
    <property type="match status" value="1"/>
</dbReference>
<dbReference type="PIRSF" id="PIRSF000706">
    <property type="entry name" value="Kanamycin_kin"/>
    <property type="match status" value="1"/>
</dbReference>
<dbReference type="STRING" id="1041146.GCA_000427985_02980"/>
<evidence type="ECO:0000259" key="13">
    <source>
        <dbReference type="Pfam" id="PF01636"/>
    </source>
</evidence>
<feature type="binding site" evidence="12">
    <location>
        <position position="204"/>
    </location>
    <ligand>
        <name>Mg(2+)</name>
        <dbReference type="ChEBI" id="CHEBI:18420"/>
    </ligand>
</feature>
<protein>
    <recommendedName>
        <fullName evidence="3">Aminoglycoside 3'-phosphotransferase</fullName>
        <ecNumber evidence="2">2.7.1.95</ecNumber>
    </recommendedName>
</protein>
<dbReference type="EMBL" id="CP104143">
    <property type="protein sequence ID" value="UWU16330.1"/>
    <property type="molecule type" value="Genomic_DNA"/>
</dbReference>
<evidence type="ECO:0000256" key="12">
    <source>
        <dbReference type="PIRSR" id="PIRSR000706-2"/>
    </source>
</evidence>
<evidence type="ECO:0000256" key="6">
    <source>
        <dbReference type="ARBA" id="ARBA00022777"/>
    </source>
</evidence>
<dbReference type="PANTHER" id="PTHR21310:SF41">
    <property type="entry name" value="3'-PHOSPHOTRANSFERASE, PUTATIVE-RELATED"/>
    <property type="match status" value="1"/>
</dbReference>
<name>A0A2N0D5H1_RHISU</name>
<reference evidence="14 16" key="2">
    <citation type="submission" date="2017-12" db="EMBL/GenBank/DDBJ databases">
        <title>Genome sequence of Rhizobium sullae HCNT1 isolated from Sulla coronaria nodules and featuring peculiar denitrification phenotypes.</title>
        <authorList>
            <person name="De Diego-Diaz B."/>
            <person name="Treu L."/>
            <person name="Campanaro S."/>
            <person name="Da Silva Duarte V."/>
            <person name="Basaglia M."/>
            <person name="Favaro L."/>
            <person name="Casella S."/>
            <person name="Squartini A."/>
        </authorList>
    </citation>
    <scope>NUCLEOTIDE SEQUENCE [LARGE SCALE GENOMIC DNA]</scope>
    <source>
        <strain evidence="14 16">HCNT1</strain>
    </source>
</reference>
<dbReference type="Pfam" id="PF01636">
    <property type="entry name" value="APH"/>
    <property type="match status" value="1"/>
</dbReference>
<gene>
    <name evidence="14" type="ORF">CWR43_22560</name>
    <name evidence="15" type="ORF">N2599_10280</name>
</gene>
<keyword evidence="12" id="KW-0479">Metal-binding</keyword>
<dbReference type="SUPFAM" id="SSF56112">
    <property type="entry name" value="Protein kinase-like (PK-like)"/>
    <property type="match status" value="1"/>
</dbReference>
<evidence type="ECO:0000256" key="2">
    <source>
        <dbReference type="ARBA" id="ARBA00012193"/>
    </source>
</evidence>
<keyword evidence="8 10" id="KW-0046">Antibiotic resistance</keyword>
<evidence type="ECO:0000256" key="10">
    <source>
        <dbReference type="PIRNR" id="PIRNR000706"/>
    </source>
</evidence>
<keyword evidence="7 10" id="KW-0067">ATP-binding</keyword>
<evidence type="ECO:0000313" key="15">
    <source>
        <dbReference type="EMBL" id="UWU16330.1"/>
    </source>
</evidence>
<dbReference type="GO" id="GO:0008910">
    <property type="term" value="F:kanamycin kinase activity"/>
    <property type="evidence" value="ECO:0007669"/>
    <property type="project" value="UniProtKB-EC"/>
</dbReference>
<dbReference type="InterPro" id="IPR051678">
    <property type="entry name" value="AGP_Transferase"/>
</dbReference>
<dbReference type="Proteomes" id="UP000232164">
    <property type="component" value="Unassembled WGS sequence"/>
</dbReference>
<dbReference type="Gene3D" id="3.30.200.20">
    <property type="entry name" value="Phosphorylase Kinase, domain 1"/>
    <property type="match status" value="1"/>
</dbReference>
<dbReference type="InterPro" id="IPR024165">
    <property type="entry name" value="Kan/Strep_kinase"/>
</dbReference>
<keyword evidence="17" id="KW-1185">Reference proteome</keyword>
<dbReference type="InterPro" id="IPR011009">
    <property type="entry name" value="Kinase-like_dom_sf"/>
</dbReference>
<comment type="catalytic activity">
    <reaction evidence="9">
        <text>kanamycin A + ATP = kanamycin 3'-phosphate + ADP + H(+)</text>
        <dbReference type="Rhea" id="RHEA:24256"/>
        <dbReference type="ChEBI" id="CHEBI:15378"/>
        <dbReference type="ChEBI" id="CHEBI:30616"/>
        <dbReference type="ChEBI" id="CHEBI:57909"/>
        <dbReference type="ChEBI" id="CHEBI:58214"/>
        <dbReference type="ChEBI" id="CHEBI:456216"/>
        <dbReference type="EC" id="2.7.1.95"/>
    </reaction>
</comment>
<evidence type="ECO:0000256" key="4">
    <source>
        <dbReference type="ARBA" id="ARBA00022679"/>
    </source>
</evidence>
<evidence type="ECO:0000313" key="17">
    <source>
        <dbReference type="Proteomes" id="UP001060123"/>
    </source>
</evidence>
<keyword evidence="5 10" id="KW-0547">Nucleotide-binding</keyword>
<dbReference type="GO" id="GO:0046677">
    <property type="term" value="P:response to antibiotic"/>
    <property type="evidence" value="ECO:0007669"/>
    <property type="project" value="UniProtKB-KW"/>
</dbReference>
<dbReference type="InterPro" id="IPR002575">
    <property type="entry name" value="Aminoglycoside_PTrfase"/>
</dbReference>
<proteinExistence type="inferred from homology"/>
<sequence length="260" mass="28770">MENIALPPNLRALLSQYEWKQDDLGCSSADVFVLAEGGQKRFFLKGEMAGPFAELPLEAERLLWLAKQGMPCPSVVAMESHEDRNWLLLNALPGSDLASSKSTADARCIEILAAALRRLHELDPETCPFDHGLTARLRLARARMDAGAVDEDDFDKERQSETVASLFAYLEASQPDVTDAVVAHGDACLPNFMTHEGRFSGYVDCGRLGVADRYQDIALAMRSIRYNLGEAGVRHFLDCYGLSGIDDAKVAYYLVLDEFF</sequence>
<reference evidence="15" key="3">
    <citation type="submission" date="2022-09" db="EMBL/GenBank/DDBJ databases">
        <title>Australian commercial rhizobial inoculants.</title>
        <authorList>
            <person name="Kohlmeier M.G."/>
            <person name="O'Hara G.W."/>
            <person name="Colombi E."/>
            <person name="Ramsay J.P."/>
            <person name="Terpolilli J."/>
        </authorList>
    </citation>
    <scope>NUCLEOTIDE SEQUENCE</scope>
    <source>
        <strain evidence="15">WSM1592</strain>
    </source>
</reference>
<dbReference type="PANTHER" id="PTHR21310">
    <property type="entry name" value="AMINOGLYCOSIDE PHOSPHOTRANSFERASE-RELATED-RELATED"/>
    <property type="match status" value="1"/>
</dbReference>
<keyword evidence="4 10" id="KW-0808">Transferase</keyword>
<comment type="similarity">
    <text evidence="1 10">Belongs to the aminoglycoside phosphotransferase family.</text>
</comment>
<dbReference type="GO" id="GO:0046872">
    <property type="term" value="F:metal ion binding"/>
    <property type="evidence" value="ECO:0007669"/>
    <property type="project" value="UniProtKB-KW"/>
</dbReference>
<reference evidence="14 16" key="1">
    <citation type="submission" date="2017-11" db="EMBL/GenBank/DDBJ databases">
        <authorList>
            <person name="Han C.G."/>
        </authorList>
    </citation>
    <scope>NUCLEOTIDE SEQUENCE [LARGE SCALE GENOMIC DNA]</scope>
    <source>
        <strain evidence="14 16">HCNT1</strain>
    </source>
</reference>
<evidence type="ECO:0000256" key="7">
    <source>
        <dbReference type="ARBA" id="ARBA00022840"/>
    </source>
</evidence>
<keyword evidence="6 10" id="KW-0418">Kinase</keyword>
<dbReference type="GO" id="GO:0005524">
    <property type="term" value="F:ATP binding"/>
    <property type="evidence" value="ECO:0007669"/>
    <property type="project" value="UniProtKB-KW"/>
</dbReference>